<reference evidence="2 3" key="1">
    <citation type="journal article" date="2021" name="Sci. Rep.">
        <title>Genome sequencing of the multicellular alga Astrephomene provides insights into convergent evolution of germ-soma differentiation.</title>
        <authorList>
            <person name="Yamashita S."/>
            <person name="Yamamoto K."/>
            <person name="Matsuzaki R."/>
            <person name="Suzuki S."/>
            <person name="Yamaguchi H."/>
            <person name="Hirooka S."/>
            <person name="Minakuchi Y."/>
            <person name="Miyagishima S."/>
            <person name="Kawachi M."/>
            <person name="Toyoda A."/>
            <person name="Nozaki H."/>
        </authorList>
    </citation>
    <scope>NUCLEOTIDE SEQUENCE [LARGE SCALE GENOMIC DNA]</scope>
    <source>
        <strain evidence="2 3">NIES-4017</strain>
    </source>
</reference>
<feature type="compositionally biased region" description="Low complexity" evidence="1">
    <location>
        <begin position="60"/>
        <end position="69"/>
    </location>
</feature>
<feature type="region of interest" description="Disordered" evidence="1">
    <location>
        <begin position="96"/>
        <end position="121"/>
    </location>
</feature>
<dbReference type="Proteomes" id="UP001054857">
    <property type="component" value="Unassembled WGS sequence"/>
</dbReference>
<organism evidence="2 3">
    <name type="scientific">Astrephomene gubernaculifera</name>
    <dbReference type="NCBI Taxonomy" id="47775"/>
    <lineage>
        <taxon>Eukaryota</taxon>
        <taxon>Viridiplantae</taxon>
        <taxon>Chlorophyta</taxon>
        <taxon>core chlorophytes</taxon>
        <taxon>Chlorophyceae</taxon>
        <taxon>CS clade</taxon>
        <taxon>Chlamydomonadales</taxon>
        <taxon>Astrephomenaceae</taxon>
        <taxon>Astrephomene</taxon>
    </lineage>
</organism>
<feature type="non-terminal residue" evidence="2">
    <location>
        <position position="198"/>
    </location>
</feature>
<protein>
    <submittedName>
        <fullName evidence="2">Uncharacterized protein</fullName>
    </submittedName>
</protein>
<keyword evidence="3" id="KW-1185">Reference proteome</keyword>
<proteinExistence type="predicted"/>
<gene>
    <name evidence="2" type="ORF">Agub_g11931</name>
</gene>
<feature type="region of interest" description="Disordered" evidence="1">
    <location>
        <begin position="52"/>
        <end position="82"/>
    </location>
</feature>
<evidence type="ECO:0000256" key="1">
    <source>
        <dbReference type="SAM" id="MobiDB-lite"/>
    </source>
</evidence>
<accession>A0AAD3DZM2</accession>
<dbReference type="EMBL" id="BMAR01000032">
    <property type="protein sequence ID" value="GFR49767.1"/>
    <property type="molecule type" value="Genomic_DNA"/>
</dbReference>
<evidence type="ECO:0000313" key="3">
    <source>
        <dbReference type="Proteomes" id="UP001054857"/>
    </source>
</evidence>
<name>A0AAD3DZM2_9CHLO</name>
<evidence type="ECO:0000313" key="2">
    <source>
        <dbReference type="EMBL" id="GFR49767.1"/>
    </source>
</evidence>
<dbReference type="AlphaFoldDB" id="A0AAD3DZM2"/>
<sequence length="198" mass="20316">AAVLATGSARDLVGLACELSYLLRPPSTTLLLSHCSRRTAAAATATAPSLRFRHNSCRHPPSSSPAAPGGAAGGTECKGTTVPPAKAAKASVVLQSEPPLLPPPPPAMRAKATGSGAGPMGLRRQRLERRRLQYLVRHKVGPALRIALRGLTERPTASATGPSAAGGVLSVRQAITLLSALLRLGLRLSPAEVGLVLQ</sequence>
<comment type="caution">
    <text evidence="2">The sequence shown here is derived from an EMBL/GenBank/DDBJ whole genome shotgun (WGS) entry which is preliminary data.</text>
</comment>
<feature type="non-terminal residue" evidence="2">
    <location>
        <position position="1"/>
    </location>
</feature>